<accession>A0A929B8N5</accession>
<dbReference type="Proteomes" id="UP000598360">
    <property type="component" value="Unassembled WGS sequence"/>
</dbReference>
<name>A0A929B8N5_9PSEU</name>
<evidence type="ECO:0000313" key="1">
    <source>
        <dbReference type="EMBL" id="MBE9375299.1"/>
    </source>
</evidence>
<comment type="caution">
    <text evidence="1">The sequence shown here is derived from an EMBL/GenBank/DDBJ whole genome shotgun (WGS) entry which is preliminary data.</text>
</comment>
<dbReference type="RefSeq" id="WP_193928733.1">
    <property type="nucleotide sequence ID" value="NZ_JADEYC010000019.1"/>
</dbReference>
<proteinExistence type="predicted"/>
<organism evidence="1 2">
    <name type="scientific">Saccharopolyspora montiporae</name>
    <dbReference type="NCBI Taxonomy" id="2781240"/>
    <lineage>
        <taxon>Bacteria</taxon>
        <taxon>Bacillati</taxon>
        <taxon>Actinomycetota</taxon>
        <taxon>Actinomycetes</taxon>
        <taxon>Pseudonocardiales</taxon>
        <taxon>Pseudonocardiaceae</taxon>
        <taxon>Saccharopolyspora</taxon>
    </lineage>
</organism>
<reference evidence="1" key="1">
    <citation type="submission" date="2020-10" db="EMBL/GenBank/DDBJ databases">
        <title>Diversity and distribution of actinomycetes associated with coral in the coast of Hainan.</title>
        <authorList>
            <person name="Li F."/>
        </authorList>
    </citation>
    <scope>NUCLEOTIDE SEQUENCE</scope>
    <source>
        <strain evidence="1">HNM0983</strain>
    </source>
</reference>
<protein>
    <submittedName>
        <fullName evidence="1">Uncharacterized protein</fullName>
    </submittedName>
</protein>
<sequence length="124" mass="13405">MTTTPASPVASIDRWSAGYPDEFPGARVRFATAEFHGMRSPRAYFDHIAYGRHAELGGMQLCGPGRPIDVGEAMTGSFPRAGQVDDCVDVPTQPDLVVIRRMSVGIFEVEQPGTIRQIAERAGA</sequence>
<dbReference type="AlphaFoldDB" id="A0A929B8N5"/>
<evidence type="ECO:0000313" key="2">
    <source>
        <dbReference type="Proteomes" id="UP000598360"/>
    </source>
</evidence>
<gene>
    <name evidence="1" type="ORF">IQ251_12675</name>
</gene>
<dbReference type="EMBL" id="JADEYC010000019">
    <property type="protein sequence ID" value="MBE9375299.1"/>
    <property type="molecule type" value="Genomic_DNA"/>
</dbReference>
<keyword evidence="2" id="KW-1185">Reference proteome</keyword>